<dbReference type="HOGENOM" id="CLU_018983_0_0_1"/>
<dbReference type="OrthoDB" id="10248252at2759"/>
<name>W4KPD4_HETIT</name>
<dbReference type="InterPro" id="IPR019775">
    <property type="entry name" value="WD40_repeat_CS"/>
</dbReference>
<feature type="region of interest" description="Disordered" evidence="4">
    <location>
        <begin position="364"/>
        <end position="388"/>
    </location>
</feature>
<dbReference type="KEGG" id="hir:HETIRDRAFT_447537"/>
<keyword evidence="2" id="KW-0677">Repeat</keyword>
<evidence type="ECO:0000313" key="5">
    <source>
        <dbReference type="EMBL" id="ETW86896.1"/>
    </source>
</evidence>
<proteinExistence type="predicted"/>
<dbReference type="InterPro" id="IPR001680">
    <property type="entry name" value="WD40_rpt"/>
</dbReference>
<dbReference type="eggNOG" id="ENOG502SNZ7">
    <property type="taxonomic scope" value="Eukaryota"/>
</dbReference>
<protein>
    <submittedName>
        <fullName evidence="5">Uncharacterized protein</fullName>
    </submittedName>
</protein>
<dbReference type="PROSITE" id="PS00678">
    <property type="entry name" value="WD_REPEATS_1"/>
    <property type="match status" value="1"/>
</dbReference>
<dbReference type="InParanoid" id="W4KPD4"/>
<dbReference type="PROSITE" id="PS50082">
    <property type="entry name" value="WD_REPEATS_2"/>
    <property type="match status" value="1"/>
</dbReference>
<organism evidence="5 6">
    <name type="scientific">Heterobasidion irregulare (strain TC 32-1)</name>
    <dbReference type="NCBI Taxonomy" id="747525"/>
    <lineage>
        <taxon>Eukaryota</taxon>
        <taxon>Fungi</taxon>
        <taxon>Dikarya</taxon>
        <taxon>Basidiomycota</taxon>
        <taxon>Agaricomycotina</taxon>
        <taxon>Agaricomycetes</taxon>
        <taxon>Russulales</taxon>
        <taxon>Bondarzewiaceae</taxon>
        <taxon>Heterobasidion</taxon>
        <taxon>Heterobasidion annosum species complex</taxon>
    </lineage>
</organism>
<evidence type="ECO:0000256" key="1">
    <source>
        <dbReference type="ARBA" id="ARBA00022574"/>
    </source>
</evidence>
<keyword evidence="6" id="KW-1185">Reference proteome</keyword>
<gene>
    <name evidence="5" type="ORF">HETIRDRAFT_447537</name>
</gene>
<dbReference type="SMART" id="SM00320">
    <property type="entry name" value="WD40"/>
    <property type="match status" value="4"/>
</dbReference>
<dbReference type="GeneID" id="20675786"/>
<sequence length="766" mass="84270">MPTAKEIITISSDEDEIVLVKKDKQVMVISSDNEAEDGSRGHTIMPQSHRSSRARLLISGASRTPNFDRPSGSSTRGDPTPSSLQAMQRTLEHAQRLKRTHPEGSSSAPNAKRVKSERISTPRSLKNETSSASHSNLKRSRAVVPEIIELNDSDAEDVVPPPAQRKRLKLKPAPSIRLAGATTLKARRPDEAAMHVKAEPSAEPLSEFEDDIDYDTCHPGLTYHSNSKWKESTRPLWIDSDPVSLTTSMSELSMMHTTSRPRPKKLHGNLPVQFFSWNSKPSHYWHWNAVSKSQSCHPTFRRPLHIGEQVYNRRSNTMGNSTSSLRESLHFDTLQLSASFKQAGGPISRISQIPGLVAISSHTMGGHAEDEEDTDPPPPDPQNREGSLQLFRDGSNTIVRTHDGVVSRTINDQVVTLPKYFTVTDVQFDPHNKGHMASSGQDCTVRFWNCEDGISPGSHMEFKDVPHELHYHPDEPILAVTCHDGCVYLYRNPGERSTDSMLHIAPKTARQSAGAMVWGRERTQHVLFASSEPRDADDETGYHRAFDIHTQKQLYELDAQEGGDAMAIDPQGSTLALFTLGPGASHVLRLFDLRTKRARRAVHKTALEAFRFARGAPACDGEVTAAAFSPDGALLAAARNDNQLHVYDARFLARGPLLRFCHWGAERCAPGGRFGVTEAKWVQGWGGVGLGLGLVSGGMDGCVRLWDVRLSDETPANGTVLAQADYDISAFSLGDVYGGERPLVVGDSGAGVYVYDRTGRMENLVP</sequence>
<dbReference type="EMBL" id="KI925454">
    <property type="protein sequence ID" value="ETW86896.1"/>
    <property type="molecule type" value="Genomic_DNA"/>
</dbReference>
<evidence type="ECO:0000256" key="3">
    <source>
        <dbReference type="PROSITE-ProRule" id="PRU00221"/>
    </source>
</evidence>
<feature type="compositionally biased region" description="Polar residues" evidence="4">
    <location>
        <begin position="121"/>
        <end position="135"/>
    </location>
</feature>
<dbReference type="AlphaFoldDB" id="W4KPD4"/>
<feature type="repeat" description="WD" evidence="3">
    <location>
        <begin position="694"/>
        <end position="716"/>
    </location>
</feature>
<evidence type="ECO:0000256" key="2">
    <source>
        <dbReference type="ARBA" id="ARBA00022737"/>
    </source>
</evidence>
<dbReference type="InterPro" id="IPR036322">
    <property type="entry name" value="WD40_repeat_dom_sf"/>
</dbReference>
<feature type="region of interest" description="Disordered" evidence="4">
    <location>
        <begin position="30"/>
        <end position="138"/>
    </location>
</feature>
<dbReference type="Proteomes" id="UP000030671">
    <property type="component" value="Unassembled WGS sequence"/>
</dbReference>
<evidence type="ECO:0000256" key="4">
    <source>
        <dbReference type="SAM" id="MobiDB-lite"/>
    </source>
</evidence>
<reference evidence="5 6" key="1">
    <citation type="journal article" date="2012" name="New Phytol.">
        <title>Insight into trade-off between wood decay and parasitism from the genome of a fungal forest pathogen.</title>
        <authorList>
            <person name="Olson A."/>
            <person name="Aerts A."/>
            <person name="Asiegbu F."/>
            <person name="Belbahri L."/>
            <person name="Bouzid O."/>
            <person name="Broberg A."/>
            <person name="Canback B."/>
            <person name="Coutinho P.M."/>
            <person name="Cullen D."/>
            <person name="Dalman K."/>
            <person name="Deflorio G."/>
            <person name="van Diepen L.T."/>
            <person name="Dunand C."/>
            <person name="Duplessis S."/>
            <person name="Durling M."/>
            <person name="Gonthier P."/>
            <person name="Grimwood J."/>
            <person name="Fossdal C.G."/>
            <person name="Hansson D."/>
            <person name="Henrissat B."/>
            <person name="Hietala A."/>
            <person name="Himmelstrand K."/>
            <person name="Hoffmeister D."/>
            <person name="Hogberg N."/>
            <person name="James T.Y."/>
            <person name="Karlsson M."/>
            <person name="Kohler A."/>
            <person name="Kues U."/>
            <person name="Lee Y.H."/>
            <person name="Lin Y.C."/>
            <person name="Lind M."/>
            <person name="Lindquist E."/>
            <person name="Lombard V."/>
            <person name="Lucas S."/>
            <person name="Lunden K."/>
            <person name="Morin E."/>
            <person name="Murat C."/>
            <person name="Park J."/>
            <person name="Raffaello T."/>
            <person name="Rouze P."/>
            <person name="Salamov A."/>
            <person name="Schmutz J."/>
            <person name="Solheim H."/>
            <person name="Stahlberg J."/>
            <person name="Velez H."/>
            <person name="de Vries R.P."/>
            <person name="Wiebenga A."/>
            <person name="Woodward S."/>
            <person name="Yakovlev I."/>
            <person name="Garbelotto M."/>
            <person name="Martin F."/>
            <person name="Grigoriev I.V."/>
            <person name="Stenlid J."/>
        </authorList>
    </citation>
    <scope>NUCLEOTIDE SEQUENCE [LARGE SCALE GENOMIC DNA]</scope>
    <source>
        <strain evidence="5 6">TC 32-1</strain>
    </source>
</reference>
<dbReference type="InterPro" id="IPR015943">
    <property type="entry name" value="WD40/YVTN_repeat-like_dom_sf"/>
</dbReference>
<dbReference type="SUPFAM" id="SSF50978">
    <property type="entry name" value="WD40 repeat-like"/>
    <property type="match status" value="1"/>
</dbReference>
<dbReference type="Pfam" id="PF00400">
    <property type="entry name" value="WD40"/>
    <property type="match status" value="3"/>
</dbReference>
<evidence type="ECO:0000313" key="6">
    <source>
        <dbReference type="Proteomes" id="UP000030671"/>
    </source>
</evidence>
<feature type="compositionally biased region" description="Polar residues" evidence="4">
    <location>
        <begin position="61"/>
        <end position="88"/>
    </location>
</feature>
<dbReference type="RefSeq" id="XP_009540864.1">
    <property type="nucleotide sequence ID" value="XM_009542569.1"/>
</dbReference>
<dbReference type="PANTHER" id="PTHR44129">
    <property type="entry name" value="WD REPEAT-CONTAINING PROTEIN POP1"/>
    <property type="match status" value="1"/>
</dbReference>
<keyword evidence="1 3" id="KW-0853">WD repeat</keyword>
<dbReference type="Gene3D" id="2.130.10.10">
    <property type="entry name" value="YVTN repeat-like/Quinoprotein amine dehydrogenase"/>
    <property type="match status" value="1"/>
</dbReference>
<dbReference type="InterPro" id="IPR050349">
    <property type="entry name" value="WD_LIS1/nudF_dynein_reg"/>
</dbReference>
<accession>W4KPD4</accession>